<dbReference type="CDD" id="cd13861">
    <property type="entry name" value="CuRO_1_CumA_like"/>
    <property type="match status" value="1"/>
</dbReference>
<evidence type="ECO:0000259" key="5">
    <source>
        <dbReference type="Pfam" id="PF07732"/>
    </source>
</evidence>
<reference evidence="6 7" key="1">
    <citation type="submission" date="2017-08" db="EMBL/GenBank/DDBJ databases">
        <title>Infants hospitalized years apart are colonized by the same room-sourced microbial strains.</title>
        <authorList>
            <person name="Brooks B."/>
            <person name="Olm M.R."/>
            <person name="Firek B.A."/>
            <person name="Baker R."/>
            <person name="Thomas B.C."/>
            <person name="Morowitz M.J."/>
            <person name="Banfield J.F."/>
        </authorList>
    </citation>
    <scope>NUCLEOTIDE SEQUENCE [LARGE SCALE GENOMIC DNA]</scope>
    <source>
        <strain evidence="6">S2_003_000_R2_14</strain>
    </source>
</reference>
<dbReference type="Proteomes" id="UP000249061">
    <property type="component" value="Unassembled WGS sequence"/>
</dbReference>
<dbReference type="Pfam" id="PF07732">
    <property type="entry name" value="Cu-oxidase_3"/>
    <property type="match status" value="1"/>
</dbReference>
<evidence type="ECO:0000256" key="1">
    <source>
        <dbReference type="ARBA" id="ARBA00022723"/>
    </source>
</evidence>
<accession>A0A2W5SY63</accession>
<dbReference type="EMBL" id="QFQP01000057">
    <property type="protein sequence ID" value="PZR04526.1"/>
    <property type="molecule type" value="Genomic_DNA"/>
</dbReference>
<dbReference type="GO" id="GO:0005507">
    <property type="term" value="F:copper ion binding"/>
    <property type="evidence" value="ECO:0007669"/>
    <property type="project" value="InterPro"/>
</dbReference>
<gene>
    <name evidence="6" type="ORF">DI536_34145</name>
</gene>
<sequence length="448" mass="48453">MRTLLVVLVALTACTPQQPDLPALRSVEDSDPSSSVVHLSLRAQVASVRFGDAPPTEVWTYNGTVPGPLIEANVGDRLVVDFQNDLPEATTIHWHGLRVPNTMDGVPLMDNAVPAAGSFRYEFTLKDSGLFWFHPHVRSAIQVQKGLYGVIRVRGPGEPASDLEQVLVLDDIKLRADGSISEYLDDASAMIGRQGNTLLANGAVHPLLRLPAGGVTRLRVVNTANARYFTLGASGLKFLVFGTDGSPYAEPFEAETVMLVPGERLDLFVKGPASGDVELMALPYERGHMTGNASPLAIATLRFSGKPTATALPAPPPAIEALPVPASPLFRIALSEKAEAGNVRFFVNEKQWPDVAAWTPGAGVSVFEVVNESEMDHPFHLHGFFFQVLSRGDVAEASARRVWKDTINIPAKSSVKAIVRFDESGRWMYHCHILEHAEGGMMGEVSIP</sequence>
<feature type="domain" description="Plastocyanin-like" evidence="5">
    <location>
        <begin position="47"/>
        <end position="156"/>
    </location>
</feature>
<proteinExistence type="predicted"/>
<dbReference type="PANTHER" id="PTHR11709">
    <property type="entry name" value="MULTI-COPPER OXIDASE"/>
    <property type="match status" value="1"/>
</dbReference>
<evidence type="ECO:0000256" key="2">
    <source>
        <dbReference type="ARBA" id="ARBA00023002"/>
    </source>
</evidence>
<feature type="domain" description="Plastocyanin-like" evidence="4">
    <location>
        <begin position="363"/>
        <end position="446"/>
    </location>
</feature>
<dbReference type="PANTHER" id="PTHR11709:SF2">
    <property type="entry name" value="MULTICOPPER OXIDASE LPR1"/>
    <property type="match status" value="1"/>
</dbReference>
<evidence type="ECO:0000259" key="3">
    <source>
        <dbReference type="Pfam" id="PF00394"/>
    </source>
</evidence>
<dbReference type="InterPro" id="IPR011706">
    <property type="entry name" value="Cu-oxidase_C"/>
</dbReference>
<organism evidence="6 7">
    <name type="scientific">Archangium gephyra</name>
    <dbReference type="NCBI Taxonomy" id="48"/>
    <lineage>
        <taxon>Bacteria</taxon>
        <taxon>Pseudomonadati</taxon>
        <taxon>Myxococcota</taxon>
        <taxon>Myxococcia</taxon>
        <taxon>Myxococcales</taxon>
        <taxon>Cystobacterineae</taxon>
        <taxon>Archangiaceae</taxon>
        <taxon>Archangium</taxon>
    </lineage>
</organism>
<dbReference type="InterPro" id="IPR001117">
    <property type="entry name" value="Cu-oxidase_2nd"/>
</dbReference>
<dbReference type="InterPro" id="IPR011707">
    <property type="entry name" value="Cu-oxidase-like_N"/>
</dbReference>
<dbReference type="Pfam" id="PF07731">
    <property type="entry name" value="Cu-oxidase_2"/>
    <property type="match status" value="1"/>
</dbReference>
<dbReference type="GO" id="GO:0016491">
    <property type="term" value="F:oxidoreductase activity"/>
    <property type="evidence" value="ECO:0007669"/>
    <property type="project" value="UniProtKB-KW"/>
</dbReference>
<dbReference type="InterPro" id="IPR002355">
    <property type="entry name" value="Cu_oxidase_Cu_BS"/>
</dbReference>
<protein>
    <submittedName>
        <fullName evidence="6">Copper oxidase</fullName>
    </submittedName>
</protein>
<dbReference type="AlphaFoldDB" id="A0A2W5SY63"/>
<evidence type="ECO:0000313" key="6">
    <source>
        <dbReference type="EMBL" id="PZR04526.1"/>
    </source>
</evidence>
<dbReference type="SUPFAM" id="SSF49503">
    <property type="entry name" value="Cupredoxins"/>
    <property type="match status" value="3"/>
</dbReference>
<comment type="caution">
    <text evidence="6">The sequence shown here is derived from an EMBL/GenBank/DDBJ whole genome shotgun (WGS) entry which is preliminary data.</text>
</comment>
<feature type="domain" description="Plastocyanin-like" evidence="3">
    <location>
        <begin position="202"/>
        <end position="273"/>
    </location>
</feature>
<evidence type="ECO:0000259" key="4">
    <source>
        <dbReference type="Pfam" id="PF07731"/>
    </source>
</evidence>
<dbReference type="Gene3D" id="2.60.40.420">
    <property type="entry name" value="Cupredoxins - blue copper proteins"/>
    <property type="match status" value="3"/>
</dbReference>
<keyword evidence="1" id="KW-0479">Metal-binding</keyword>
<dbReference type="Pfam" id="PF00394">
    <property type="entry name" value="Cu-oxidase"/>
    <property type="match status" value="1"/>
</dbReference>
<evidence type="ECO:0000313" key="7">
    <source>
        <dbReference type="Proteomes" id="UP000249061"/>
    </source>
</evidence>
<keyword evidence="2" id="KW-0560">Oxidoreductase</keyword>
<dbReference type="InterPro" id="IPR008972">
    <property type="entry name" value="Cupredoxin"/>
</dbReference>
<dbReference type="PROSITE" id="PS00080">
    <property type="entry name" value="MULTICOPPER_OXIDASE2"/>
    <property type="match status" value="1"/>
</dbReference>
<name>A0A2W5SY63_9BACT</name>
<dbReference type="InterPro" id="IPR045087">
    <property type="entry name" value="Cu-oxidase_fam"/>
</dbReference>